<gene>
    <name evidence="2" type="ORF">RZY48_003996</name>
</gene>
<evidence type="ECO:0000313" key="3">
    <source>
        <dbReference type="Proteomes" id="UP001253463"/>
    </source>
</evidence>
<dbReference type="Gene3D" id="3.40.50.10140">
    <property type="entry name" value="Toll/interleukin-1 receptor homology (TIR) domain"/>
    <property type="match status" value="1"/>
</dbReference>
<sequence>MDVFISHITEESDVAKVLKDWIESTYLGKFEVFVSSDADSIPAGSKWLDEITKAITSSKIILLLCSQNSIYRPWINFEAGCGWAKSIPIIPICYGELTREQLPPPISALQALNLDEKMPELLFSALNKHLDITKLPRISFSDMYAELISKTENLVQIEVLQSNANIECVGKDPKLLDDQIKILKFLAKTNNSVTLPMISQGTGLNAQRTEYFLEKLEASQYIYASYIMMEPTRYTLDHLGRELLFELGEI</sequence>
<name>A0AAI9CYF0_9VIBR</name>
<feature type="domain" description="TIR" evidence="1">
    <location>
        <begin position="1"/>
        <end position="126"/>
    </location>
</feature>
<evidence type="ECO:0000313" key="2">
    <source>
        <dbReference type="EMBL" id="ELN6934501.1"/>
    </source>
</evidence>
<organism evidence="2 3">
    <name type="scientific">Vibrio navarrensis</name>
    <dbReference type="NCBI Taxonomy" id="29495"/>
    <lineage>
        <taxon>Bacteria</taxon>
        <taxon>Pseudomonadati</taxon>
        <taxon>Pseudomonadota</taxon>
        <taxon>Gammaproteobacteria</taxon>
        <taxon>Vibrionales</taxon>
        <taxon>Vibrionaceae</taxon>
        <taxon>Vibrio</taxon>
    </lineage>
</organism>
<dbReference type="GO" id="GO:0007165">
    <property type="term" value="P:signal transduction"/>
    <property type="evidence" value="ECO:0007669"/>
    <property type="project" value="InterPro"/>
</dbReference>
<evidence type="ECO:0000259" key="1">
    <source>
        <dbReference type="PROSITE" id="PS50104"/>
    </source>
</evidence>
<protein>
    <submittedName>
        <fullName evidence="2">Toll/interleukin-1 receptor domain-containing protein</fullName>
    </submittedName>
</protein>
<reference evidence="2" key="1">
    <citation type="submission" date="2023-10" db="EMBL/GenBank/DDBJ databases">
        <authorList>
            <consortium name="PulseNet: The National Subtyping Network for Foodborne Disease Surveillance"/>
        </authorList>
    </citation>
    <scope>NUCLEOTIDE SEQUENCE</scope>
    <source>
        <strain evidence="2">PNUSAV004886</strain>
    </source>
</reference>
<accession>A0AAI9CYF0</accession>
<dbReference type="SUPFAM" id="SSF52200">
    <property type="entry name" value="Toll/Interleukin receptor TIR domain"/>
    <property type="match status" value="1"/>
</dbReference>
<comment type="caution">
    <text evidence="2">The sequence shown here is derived from an EMBL/GenBank/DDBJ whole genome shotgun (WGS) entry which is preliminary data.</text>
</comment>
<keyword evidence="2" id="KW-0675">Receptor</keyword>
<dbReference type="InterPro" id="IPR000157">
    <property type="entry name" value="TIR_dom"/>
</dbReference>
<dbReference type="EMBL" id="ABNSCA010000025">
    <property type="protein sequence ID" value="ELN6934501.1"/>
    <property type="molecule type" value="Genomic_DNA"/>
</dbReference>
<dbReference type="AlphaFoldDB" id="A0AAI9CYF0"/>
<proteinExistence type="predicted"/>
<dbReference type="Pfam" id="PF13676">
    <property type="entry name" value="TIR_2"/>
    <property type="match status" value="1"/>
</dbReference>
<dbReference type="InterPro" id="IPR035897">
    <property type="entry name" value="Toll_tir_struct_dom_sf"/>
</dbReference>
<dbReference type="PROSITE" id="PS50104">
    <property type="entry name" value="TIR"/>
    <property type="match status" value="1"/>
</dbReference>
<dbReference type="Proteomes" id="UP001253463">
    <property type="component" value="Unassembled WGS sequence"/>
</dbReference>